<dbReference type="InterPro" id="IPR002126">
    <property type="entry name" value="Cadherin-like_dom"/>
</dbReference>
<name>A0A182IM24_ANOAO</name>
<proteinExistence type="predicted"/>
<dbReference type="GO" id="GO:0005509">
    <property type="term" value="F:calcium ion binding"/>
    <property type="evidence" value="ECO:0007669"/>
    <property type="project" value="UniProtKB-UniRule"/>
</dbReference>
<keyword evidence="3" id="KW-0677">Repeat</keyword>
<evidence type="ECO:0000256" key="6">
    <source>
        <dbReference type="ARBA" id="ARBA00023136"/>
    </source>
</evidence>
<dbReference type="GO" id="GO:0007156">
    <property type="term" value="P:homophilic cell adhesion via plasma membrane adhesion molecules"/>
    <property type="evidence" value="ECO:0007669"/>
    <property type="project" value="InterPro"/>
</dbReference>
<evidence type="ECO:0000256" key="5">
    <source>
        <dbReference type="ARBA" id="ARBA00022989"/>
    </source>
</evidence>
<evidence type="ECO:0000256" key="8">
    <source>
        <dbReference type="SAM" id="MobiDB-lite"/>
    </source>
</evidence>
<evidence type="ECO:0000256" key="3">
    <source>
        <dbReference type="ARBA" id="ARBA00022737"/>
    </source>
</evidence>
<dbReference type="FunFam" id="2.60.40.60:FF:000222">
    <property type="entry name" value="neural-cadherin isoform X3"/>
    <property type="match status" value="1"/>
</dbReference>
<evidence type="ECO:0000256" key="4">
    <source>
        <dbReference type="ARBA" id="ARBA00022837"/>
    </source>
</evidence>
<dbReference type="PROSITE" id="PS50268">
    <property type="entry name" value="CADHERIN_2"/>
    <property type="match status" value="1"/>
</dbReference>
<feature type="region of interest" description="Disordered" evidence="8">
    <location>
        <begin position="595"/>
        <end position="617"/>
    </location>
</feature>
<keyword evidence="5 9" id="KW-1133">Transmembrane helix</keyword>
<evidence type="ECO:0000256" key="1">
    <source>
        <dbReference type="ARBA" id="ARBA00004167"/>
    </source>
</evidence>
<accession>A0A182IM24</accession>
<dbReference type="VEuPathDB" id="VectorBase:AATE001700"/>
<feature type="region of interest" description="Disordered" evidence="8">
    <location>
        <begin position="67"/>
        <end position="86"/>
    </location>
</feature>
<feature type="transmembrane region" description="Helical" evidence="9">
    <location>
        <begin position="42"/>
        <end position="63"/>
    </location>
</feature>
<keyword evidence="6 9" id="KW-0472">Membrane</keyword>
<feature type="compositionally biased region" description="Gly residues" evidence="8">
    <location>
        <begin position="74"/>
        <end position="85"/>
    </location>
</feature>
<reference evidence="10" key="1">
    <citation type="submission" date="2022-08" db="UniProtKB">
        <authorList>
            <consortium name="EnsemblMetazoa"/>
        </authorList>
    </citation>
    <scope>IDENTIFICATION</scope>
    <source>
        <strain evidence="10">EBRO</strain>
    </source>
</reference>
<dbReference type="CDD" id="cd11304">
    <property type="entry name" value="Cadherin_repeat"/>
    <property type="match status" value="1"/>
</dbReference>
<dbReference type="STRING" id="41427.A0A182IM24"/>
<comment type="subcellular location">
    <subcellularLocation>
        <location evidence="1">Membrane</location>
        <topology evidence="1">Single-pass membrane protein</topology>
    </subcellularLocation>
</comment>
<keyword evidence="4" id="KW-0106">Calcium</keyword>
<keyword evidence="7" id="KW-0325">Glycoprotein</keyword>
<dbReference type="SMART" id="SM00112">
    <property type="entry name" value="CA"/>
    <property type="match status" value="1"/>
</dbReference>
<dbReference type="Gene3D" id="2.60.40.60">
    <property type="entry name" value="Cadherins"/>
    <property type="match status" value="3"/>
</dbReference>
<protein>
    <submittedName>
        <fullName evidence="10">Uncharacterized protein</fullName>
    </submittedName>
</protein>
<evidence type="ECO:0000256" key="2">
    <source>
        <dbReference type="ARBA" id="ARBA00022692"/>
    </source>
</evidence>
<dbReference type="SUPFAM" id="SSF49313">
    <property type="entry name" value="Cadherin-like"/>
    <property type="match status" value="2"/>
</dbReference>
<dbReference type="AlphaFoldDB" id="A0A182IM24"/>
<organism evidence="10">
    <name type="scientific">Anopheles atroparvus</name>
    <name type="common">European mosquito</name>
    <dbReference type="NCBI Taxonomy" id="41427"/>
    <lineage>
        <taxon>Eukaryota</taxon>
        <taxon>Metazoa</taxon>
        <taxon>Ecdysozoa</taxon>
        <taxon>Arthropoda</taxon>
        <taxon>Hexapoda</taxon>
        <taxon>Insecta</taxon>
        <taxon>Pterygota</taxon>
        <taxon>Neoptera</taxon>
        <taxon>Endopterygota</taxon>
        <taxon>Diptera</taxon>
        <taxon>Nematocera</taxon>
        <taxon>Culicoidea</taxon>
        <taxon>Culicidae</taxon>
        <taxon>Anophelinae</taxon>
        <taxon>Anopheles</taxon>
    </lineage>
</organism>
<sequence>MWSLGAASSVRLAGMATMARCNARLGGGVGSVGRQSKPTKQIASVSVLAIYLVLVFSLNVALVSGKHHHHHQNSGGGGGGGGVGGGHEEFKFDPTNSFISLELPHDTYPGYSIQKFSANFTGPNSPFSSIASYSSKPLNYRLLETDYSKYFTVLEDGMVMTTADLSPLVNRPVKLVVLEETPNSTATHQLQLYVMNRKDMLHFPTMLADTVGELGENRNAGTRVRDLPLLQANSARGAKTVLYTVVAGEGEFALESSSTGEIGSTVRIDEPRKHGVWLVSARPLDREQTEHYEVVVEASDAKKINKAQVRLPVRVTDANDNRPVFGKPDYRFTVTGVKATTPAGNETITWERFTSVGKVEAKDADGDKVAYRLTSPSNTVVIVPQTGELLLAAEPAMAELFVDVEAHDLRTPSLKSERPARVLIEFVAPDPLPVIVQHMGHEYQHSHRRDKRRVTRAVRPTKRIEFTEADGDTEGRNVFQLEKETDRETFKIRDENPWVTVETNGAVRVKKKWDYEELGPEKTIDFWVIITNQGHNGEFSSCAVNRNWFSAKRRAAHPSVINASISIPFVRYRILTGKTQLRICILSNATCPREHPKINAGPRGHPKISKPSPFVLD</sequence>
<dbReference type="InterPro" id="IPR015919">
    <property type="entry name" value="Cadherin-like_sf"/>
</dbReference>
<evidence type="ECO:0000256" key="9">
    <source>
        <dbReference type="SAM" id="Phobius"/>
    </source>
</evidence>
<dbReference type="EnsemblMetazoa" id="AATE001700-RA">
    <property type="protein sequence ID" value="AATE001700-PA.1"/>
    <property type="gene ID" value="AATE001700"/>
</dbReference>
<keyword evidence="2 9" id="KW-0812">Transmembrane</keyword>
<dbReference type="InterPro" id="IPR050174">
    <property type="entry name" value="Protocadherin/Cadherin-CA"/>
</dbReference>
<dbReference type="GO" id="GO:0005886">
    <property type="term" value="C:plasma membrane"/>
    <property type="evidence" value="ECO:0007669"/>
    <property type="project" value="InterPro"/>
</dbReference>
<dbReference type="InterPro" id="IPR020894">
    <property type="entry name" value="Cadherin_CS"/>
</dbReference>
<evidence type="ECO:0000256" key="7">
    <source>
        <dbReference type="ARBA" id="ARBA00023180"/>
    </source>
</evidence>
<dbReference type="PANTHER" id="PTHR24028">
    <property type="entry name" value="CADHERIN-87A"/>
    <property type="match status" value="1"/>
</dbReference>
<dbReference type="PANTHER" id="PTHR24028:SF146">
    <property type="entry name" value="CADHERIN 96CB, ISOFORM D-RELATED"/>
    <property type="match status" value="1"/>
</dbReference>
<dbReference type="PRINTS" id="PR00205">
    <property type="entry name" value="CADHERIN"/>
</dbReference>
<evidence type="ECO:0000313" key="10">
    <source>
        <dbReference type="EnsemblMetazoa" id="AATE001700-PA.1"/>
    </source>
</evidence>
<dbReference type="PROSITE" id="PS00232">
    <property type="entry name" value="CADHERIN_1"/>
    <property type="match status" value="1"/>
</dbReference>